<evidence type="ECO:0000313" key="1">
    <source>
        <dbReference type="EMBL" id="PXV64469.1"/>
    </source>
</evidence>
<gene>
    <name evidence="1" type="ORF">CLV62_110113</name>
</gene>
<reference evidence="1 2" key="1">
    <citation type="submission" date="2018-03" db="EMBL/GenBank/DDBJ databases">
        <title>Genomic Encyclopedia of Archaeal and Bacterial Type Strains, Phase II (KMG-II): from individual species to whole genera.</title>
        <authorList>
            <person name="Goeker M."/>
        </authorList>
    </citation>
    <scope>NUCLEOTIDE SEQUENCE [LARGE SCALE GENOMIC DNA]</scope>
    <source>
        <strain evidence="1 2">DSM 100214</strain>
    </source>
</reference>
<dbReference type="OrthoDB" id="1043604at2"/>
<organism evidence="1 2">
    <name type="scientific">Dysgonomonas alginatilytica</name>
    <dbReference type="NCBI Taxonomy" id="1605892"/>
    <lineage>
        <taxon>Bacteria</taxon>
        <taxon>Pseudomonadati</taxon>
        <taxon>Bacteroidota</taxon>
        <taxon>Bacteroidia</taxon>
        <taxon>Bacteroidales</taxon>
        <taxon>Dysgonomonadaceae</taxon>
        <taxon>Dysgonomonas</taxon>
    </lineage>
</organism>
<dbReference type="Gene3D" id="3.10.450.410">
    <property type="match status" value="1"/>
</dbReference>
<name>A0A2V3PPP0_9BACT</name>
<dbReference type="RefSeq" id="WP_110310583.1">
    <property type="nucleotide sequence ID" value="NZ_QICL01000010.1"/>
</dbReference>
<dbReference type="AlphaFoldDB" id="A0A2V3PPP0"/>
<proteinExistence type="predicted"/>
<evidence type="ECO:0000313" key="2">
    <source>
        <dbReference type="Proteomes" id="UP000247973"/>
    </source>
</evidence>
<comment type="caution">
    <text evidence="1">The sequence shown here is derived from an EMBL/GenBank/DDBJ whole genome shotgun (WGS) entry which is preliminary data.</text>
</comment>
<protein>
    <submittedName>
        <fullName evidence="1">Uncharacterized protein DUF4348</fullName>
    </submittedName>
</protein>
<keyword evidence="2" id="KW-1185">Reference proteome</keyword>
<dbReference type="PROSITE" id="PS51257">
    <property type="entry name" value="PROKAR_LIPOPROTEIN"/>
    <property type="match status" value="1"/>
</dbReference>
<dbReference type="EMBL" id="QICL01000010">
    <property type="protein sequence ID" value="PXV64469.1"/>
    <property type="molecule type" value="Genomic_DNA"/>
</dbReference>
<dbReference type="Proteomes" id="UP000247973">
    <property type="component" value="Unassembled WGS sequence"/>
</dbReference>
<accession>A0A2V3PPP0</accession>
<sequence length="146" mass="17294">MKNRISLLIIIIVGCIFLSGCKTKQRQENRKSKSEVTSNSKGENFDTFYSKFMADIKFQKSRVLFPLKCDISEPERNLKVIEEQQWVPMKVPIDQVDRNIYKVKVTKTSNIVTHRIYIENSDTDILLKYKQIKGKWYLVYYKSIFL</sequence>